<evidence type="ECO:0000313" key="1">
    <source>
        <dbReference type="EMBL" id="MDC0673550.1"/>
    </source>
</evidence>
<organism evidence="1 2">
    <name type="scientific">Nannocystis radixulma</name>
    <dbReference type="NCBI Taxonomy" id="2995305"/>
    <lineage>
        <taxon>Bacteria</taxon>
        <taxon>Pseudomonadati</taxon>
        <taxon>Myxococcota</taxon>
        <taxon>Polyangia</taxon>
        <taxon>Nannocystales</taxon>
        <taxon>Nannocystaceae</taxon>
        <taxon>Nannocystis</taxon>
    </lineage>
</organism>
<dbReference type="RefSeq" id="WP_272006794.1">
    <property type="nucleotide sequence ID" value="NZ_JAQNDN010000022.1"/>
</dbReference>
<evidence type="ECO:0000313" key="2">
    <source>
        <dbReference type="Proteomes" id="UP001217838"/>
    </source>
</evidence>
<sequence length="49" mass="5032">MAIEVTIFADASRRAVDAFRGPPEFRRNALAAAASDAGDLRAPMAVGGA</sequence>
<reference evidence="1 2" key="1">
    <citation type="submission" date="2022-11" db="EMBL/GenBank/DDBJ databases">
        <title>Minimal conservation of predation-associated metabolite biosynthetic gene clusters underscores biosynthetic potential of Myxococcota including descriptions for ten novel species: Archangium lansinium sp. nov., Myxococcus landrumus sp. nov., Nannocystis bai.</title>
        <authorList>
            <person name="Ahearne A."/>
            <person name="Stevens C."/>
            <person name="Dowd S."/>
        </authorList>
    </citation>
    <scope>NUCLEOTIDE SEQUENCE [LARGE SCALE GENOMIC DNA]</scope>
    <source>
        <strain evidence="1 2">NCELM</strain>
    </source>
</reference>
<comment type="caution">
    <text evidence="1">The sequence shown here is derived from an EMBL/GenBank/DDBJ whole genome shotgun (WGS) entry which is preliminary data.</text>
</comment>
<keyword evidence="2" id="KW-1185">Reference proteome</keyword>
<protein>
    <submittedName>
        <fullName evidence="1">Uncharacterized protein</fullName>
    </submittedName>
</protein>
<dbReference type="Proteomes" id="UP001217838">
    <property type="component" value="Unassembled WGS sequence"/>
</dbReference>
<name>A0ABT5BHC4_9BACT</name>
<gene>
    <name evidence="1" type="ORF">POL58_37745</name>
</gene>
<accession>A0ABT5BHC4</accession>
<dbReference type="EMBL" id="JAQNDN010000022">
    <property type="protein sequence ID" value="MDC0673550.1"/>
    <property type="molecule type" value="Genomic_DNA"/>
</dbReference>
<proteinExistence type="predicted"/>